<protein>
    <submittedName>
        <fullName evidence="8">B12-binding domain-containing radical SAM protein</fullName>
    </submittedName>
</protein>
<keyword evidence="2" id="KW-0949">S-adenosyl-L-methionine</keyword>
<organism evidence="8 9">
    <name type="scientific">Mobilitalea sibirica</name>
    <dbReference type="NCBI Taxonomy" id="1462919"/>
    <lineage>
        <taxon>Bacteria</taxon>
        <taxon>Bacillati</taxon>
        <taxon>Bacillota</taxon>
        <taxon>Clostridia</taxon>
        <taxon>Lachnospirales</taxon>
        <taxon>Lachnospiraceae</taxon>
        <taxon>Mobilitalea</taxon>
    </lineage>
</organism>
<dbReference type="PROSITE" id="PS51332">
    <property type="entry name" value="B12_BINDING"/>
    <property type="match status" value="1"/>
</dbReference>
<dbReference type="GO" id="GO:0003824">
    <property type="term" value="F:catalytic activity"/>
    <property type="evidence" value="ECO:0007669"/>
    <property type="project" value="InterPro"/>
</dbReference>
<evidence type="ECO:0000313" key="8">
    <source>
        <dbReference type="EMBL" id="MBH1940745.1"/>
    </source>
</evidence>
<evidence type="ECO:0000256" key="2">
    <source>
        <dbReference type="ARBA" id="ARBA00022691"/>
    </source>
</evidence>
<dbReference type="Gene3D" id="3.40.50.280">
    <property type="entry name" value="Cobalamin-binding domain"/>
    <property type="match status" value="1"/>
</dbReference>
<dbReference type="SMART" id="SM00729">
    <property type="entry name" value="Elp3"/>
    <property type="match status" value="1"/>
</dbReference>
<dbReference type="SFLD" id="SFLDG01082">
    <property type="entry name" value="B12-binding_domain_containing"/>
    <property type="match status" value="1"/>
</dbReference>
<dbReference type="CDD" id="cd01335">
    <property type="entry name" value="Radical_SAM"/>
    <property type="match status" value="1"/>
</dbReference>
<keyword evidence="9" id="KW-1185">Reference proteome</keyword>
<evidence type="ECO:0000256" key="4">
    <source>
        <dbReference type="ARBA" id="ARBA00023004"/>
    </source>
</evidence>
<evidence type="ECO:0000256" key="3">
    <source>
        <dbReference type="ARBA" id="ARBA00022723"/>
    </source>
</evidence>
<dbReference type="Proteomes" id="UP000623269">
    <property type="component" value="Unassembled WGS sequence"/>
</dbReference>
<dbReference type="PANTHER" id="PTHR43409">
    <property type="entry name" value="ANAEROBIC MAGNESIUM-PROTOPORPHYRIN IX MONOMETHYL ESTER CYCLASE-RELATED"/>
    <property type="match status" value="1"/>
</dbReference>
<dbReference type="InterPro" id="IPR007197">
    <property type="entry name" value="rSAM"/>
</dbReference>
<dbReference type="InterPro" id="IPR023404">
    <property type="entry name" value="rSAM_horseshoe"/>
</dbReference>
<dbReference type="InterPro" id="IPR034466">
    <property type="entry name" value="Methyltransferase_Class_B"/>
</dbReference>
<keyword evidence="4" id="KW-0408">Iron</keyword>
<dbReference type="Gene3D" id="3.80.30.20">
    <property type="entry name" value="tm_1862 like domain"/>
    <property type="match status" value="1"/>
</dbReference>
<evidence type="ECO:0000259" key="7">
    <source>
        <dbReference type="PROSITE" id="PS51918"/>
    </source>
</evidence>
<dbReference type="AlphaFoldDB" id="A0A8J7H932"/>
<accession>A0A8J7H932</accession>
<evidence type="ECO:0000256" key="1">
    <source>
        <dbReference type="ARBA" id="ARBA00001966"/>
    </source>
</evidence>
<dbReference type="InterPro" id="IPR006158">
    <property type="entry name" value="Cobalamin-bd"/>
</dbReference>
<dbReference type="PROSITE" id="PS51918">
    <property type="entry name" value="RADICAL_SAM"/>
    <property type="match status" value="1"/>
</dbReference>
<dbReference type="InterPro" id="IPR051198">
    <property type="entry name" value="BchE-like"/>
</dbReference>
<proteinExistence type="predicted"/>
<dbReference type="InterPro" id="IPR006638">
    <property type="entry name" value="Elp3/MiaA/NifB-like_rSAM"/>
</dbReference>
<keyword evidence="3" id="KW-0479">Metal-binding</keyword>
<dbReference type="GO" id="GO:0005829">
    <property type="term" value="C:cytosol"/>
    <property type="evidence" value="ECO:0007669"/>
    <property type="project" value="TreeGrafter"/>
</dbReference>
<dbReference type="RefSeq" id="WP_197660969.1">
    <property type="nucleotide sequence ID" value="NZ_JAEAGR010000006.1"/>
</dbReference>
<dbReference type="Pfam" id="PF02310">
    <property type="entry name" value="B12-binding"/>
    <property type="match status" value="1"/>
</dbReference>
<feature type="domain" description="B12-binding" evidence="6">
    <location>
        <begin position="1"/>
        <end position="134"/>
    </location>
</feature>
<reference evidence="8" key="1">
    <citation type="submission" date="2020-12" db="EMBL/GenBank/DDBJ databases">
        <title>M. sibirica DSM 26468T genome.</title>
        <authorList>
            <person name="Thieme N."/>
            <person name="Rettenmaier R."/>
            <person name="Zverlov V."/>
            <person name="Liebl W."/>
        </authorList>
    </citation>
    <scope>NUCLEOTIDE SEQUENCE</scope>
    <source>
        <strain evidence="8">DSM 26468</strain>
    </source>
</reference>
<dbReference type="SFLD" id="SFLDS00029">
    <property type="entry name" value="Radical_SAM"/>
    <property type="match status" value="1"/>
</dbReference>
<evidence type="ECO:0000259" key="6">
    <source>
        <dbReference type="PROSITE" id="PS51332"/>
    </source>
</evidence>
<gene>
    <name evidence="8" type="ORF">I5677_07585</name>
</gene>
<dbReference type="GO" id="GO:0051539">
    <property type="term" value="F:4 iron, 4 sulfur cluster binding"/>
    <property type="evidence" value="ECO:0007669"/>
    <property type="project" value="UniProtKB-KW"/>
</dbReference>
<dbReference type="SUPFAM" id="SSF102114">
    <property type="entry name" value="Radical SAM enzymes"/>
    <property type="match status" value="1"/>
</dbReference>
<dbReference type="EMBL" id="JAEAGR010000006">
    <property type="protein sequence ID" value="MBH1940745.1"/>
    <property type="molecule type" value="Genomic_DNA"/>
</dbReference>
<dbReference type="InterPro" id="IPR058240">
    <property type="entry name" value="rSAM_sf"/>
</dbReference>
<dbReference type="Pfam" id="PF04055">
    <property type="entry name" value="Radical_SAM"/>
    <property type="match status" value="1"/>
</dbReference>
<dbReference type="InterPro" id="IPR025288">
    <property type="entry name" value="DUF4080"/>
</dbReference>
<name>A0A8J7H932_9FIRM</name>
<dbReference type="CDD" id="cd02068">
    <property type="entry name" value="radical_SAM_B12_BD"/>
    <property type="match status" value="1"/>
</dbReference>
<dbReference type="SUPFAM" id="SSF52242">
    <property type="entry name" value="Cobalamin (vitamin B12)-binding domain"/>
    <property type="match status" value="1"/>
</dbReference>
<dbReference type="SFLD" id="SFLDG01123">
    <property type="entry name" value="methyltransferase_(Class_B)"/>
    <property type="match status" value="1"/>
</dbReference>
<dbReference type="Pfam" id="PF13311">
    <property type="entry name" value="DUF4080"/>
    <property type="match status" value="1"/>
</dbReference>
<evidence type="ECO:0000256" key="5">
    <source>
        <dbReference type="ARBA" id="ARBA00023014"/>
    </source>
</evidence>
<comment type="caution">
    <text evidence="8">The sequence shown here is derived from an EMBL/GenBank/DDBJ whole genome shotgun (WGS) entry which is preliminary data.</text>
</comment>
<dbReference type="InterPro" id="IPR036724">
    <property type="entry name" value="Cobalamin-bd_sf"/>
</dbReference>
<feature type="domain" description="Radical SAM core" evidence="7">
    <location>
        <begin position="181"/>
        <end position="408"/>
    </location>
</feature>
<dbReference type="PANTHER" id="PTHR43409:SF16">
    <property type="entry name" value="SLR0320 PROTEIN"/>
    <property type="match status" value="1"/>
</dbReference>
<evidence type="ECO:0000313" key="9">
    <source>
        <dbReference type="Proteomes" id="UP000623269"/>
    </source>
</evidence>
<keyword evidence="5" id="KW-0411">Iron-sulfur</keyword>
<dbReference type="GO" id="GO:0031419">
    <property type="term" value="F:cobalamin binding"/>
    <property type="evidence" value="ECO:0007669"/>
    <property type="project" value="InterPro"/>
</dbReference>
<comment type="cofactor">
    <cofactor evidence="1">
        <name>[4Fe-4S] cluster</name>
        <dbReference type="ChEBI" id="CHEBI:49883"/>
    </cofactor>
</comment>
<sequence length="580" mass="67267">MKILLVAINAKYIHSNLAVYSLRTFASKYRDNIGIVEYTINNQMEDIMKKIYLEKADVVAFSCYIWNIDIVLRVSKELNKILPDVKIWLGGPEVSYNPIEYLKKNPQLYGIVVGEGEQTFLELSEYYLEHGKDLSKICGIVYRENLVSNDINKESEKFHVSGPRKQLSLDSIPFPYEDMEVFKNKIIYYESSRGCPFSCSYCLSSIEKGIRLRSIELVKKELKVFLDYGVPQIKFVDRTFNCNKKHAMDIWQFIKDNDNGITNFHFEISADLLSQEELKLLATLRPGQVQFEIGVQTTNPDTIKAIQRNMNLEKLFHNVELIRKAKNIHQHLDLIAGLPFEGYDSFKTSFNDVYLQEPDQLQLGFLKVLNGSLIDVESEQYGIVYQEKAPYEVLFTNHLSFSELLKLKGVCEMVEAYYNSGQFKYSIKYLEHFFQTPFDLYSELSGYYTDNKLDEVAHTKLRRYEILLDFLSEKMLQLSIKNKTTLAVFSEILLLDLCLRENIKSRPKFVSSPLLSYQEIRAICEAQGLDRKNIRVEQFAYDVITSAYEGKAIQKDTTILFDYSLRDPLSYGAKITVIEK</sequence>
<dbReference type="GO" id="GO:0046872">
    <property type="term" value="F:metal ion binding"/>
    <property type="evidence" value="ECO:0007669"/>
    <property type="project" value="UniProtKB-KW"/>
</dbReference>